<evidence type="ECO:0000313" key="1">
    <source>
        <dbReference type="EMBL" id="RUP42955.1"/>
    </source>
</evidence>
<comment type="caution">
    <text evidence="1">The sequence shown here is derived from an EMBL/GenBank/DDBJ whole genome shotgun (WGS) entry which is preliminary data.</text>
</comment>
<sequence length="80" mass="9130">MALLSSIFLTYPFPGMTSEAGRFTKEQEAVIVEIKEFLGDESVSHMTLAFSKCNKKQTIGNDLKFNEKLQQLVRETGDRW</sequence>
<gene>
    <name evidence="1" type="ORF">BC936DRAFT_137846</name>
</gene>
<name>A0A433CWJ7_9FUNG</name>
<dbReference type="Proteomes" id="UP000268093">
    <property type="component" value="Unassembled WGS sequence"/>
</dbReference>
<proteinExistence type="predicted"/>
<organism evidence="1 2">
    <name type="scientific">Jimgerdemannia flammicorona</name>
    <dbReference type="NCBI Taxonomy" id="994334"/>
    <lineage>
        <taxon>Eukaryota</taxon>
        <taxon>Fungi</taxon>
        <taxon>Fungi incertae sedis</taxon>
        <taxon>Mucoromycota</taxon>
        <taxon>Mucoromycotina</taxon>
        <taxon>Endogonomycetes</taxon>
        <taxon>Endogonales</taxon>
        <taxon>Endogonaceae</taxon>
        <taxon>Jimgerdemannia</taxon>
    </lineage>
</organism>
<dbReference type="OrthoDB" id="8954335at2759"/>
<dbReference type="EMBL" id="RBNI01012040">
    <property type="protein sequence ID" value="RUP42955.1"/>
    <property type="molecule type" value="Genomic_DNA"/>
</dbReference>
<reference evidence="1 2" key="1">
    <citation type="journal article" date="2018" name="New Phytol.">
        <title>Phylogenomics of Endogonaceae and evolution of mycorrhizas within Mucoromycota.</title>
        <authorList>
            <person name="Chang Y."/>
            <person name="Desiro A."/>
            <person name="Na H."/>
            <person name="Sandor L."/>
            <person name="Lipzen A."/>
            <person name="Clum A."/>
            <person name="Barry K."/>
            <person name="Grigoriev I.V."/>
            <person name="Martin F.M."/>
            <person name="Stajich J.E."/>
            <person name="Smith M.E."/>
            <person name="Bonito G."/>
            <person name="Spatafora J.W."/>
        </authorList>
    </citation>
    <scope>NUCLEOTIDE SEQUENCE [LARGE SCALE GENOMIC DNA]</scope>
    <source>
        <strain evidence="1 2">GMNB39</strain>
    </source>
</reference>
<accession>A0A433CWJ7</accession>
<evidence type="ECO:0000313" key="2">
    <source>
        <dbReference type="Proteomes" id="UP000268093"/>
    </source>
</evidence>
<dbReference type="InterPro" id="IPR027417">
    <property type="entry name" value="P-loop_NTPase"/>
</dbReference>
<protein>
    <submittedName>
        <fullName evidence="1">Uncharacterized protein</fullName>
    </submittedName>
</protein>
<dbReference type="AlphaFoldDB" id="A0A433CWJ7"/>
<feature type="non-terminal residue" evidence="1">
    <location>
        <position position="80"/>
    </location>
</feature>
<keyword evidence="2" id="KW-1185">Reference proteome</keyword>
<dbReference type="Gene3D" id="3.40.50.300">
    <property type="entry name" value="P-loop containing nucleotide triphosphate hydrolases"/>
    <property type="match status" value="1"/>
</dbReference>